<dbReference type="NCBIfam" id="TIGR00229">
    <property type="entry name" value="sensory_box"/>
    <property type="match status" value="1"/>
</dbReference>
<evidence type="ECO:0000256" key="1">
    <source>
        <dbReference type="SAM" id="Phobius"/>
    </source>
</evidence>
<dbReference type="OrthoDB" id="5179666at2"/>
<feature type="domain" description="GGDEF" evidence="4">
    <location>
        <begin position="477"/>
        <end position="607"/>
    </location>
</feature>
<feature type="transmembrane region" description="Helical" evidence="1">
    <location>
        <begin position="92"/>
        <end position="111"/>
    </location>
</feature>
<feature type="domain" description="EAL" evidence="3">
    <location>
        <begin position="616"/>
        <end position="869"/>
    </location>
</feature>
<dbReference type="PANTHER" id="PTHR44757:SF2">
    <property type="entry name" value="BIOFILM ARCHITECTURE MAINTENANCE PROTEIN MBAA"/>
    <property type="match status" value="1"/>
</dbReference>
<dbReference type="Gene3D" id="3.30.450.20">
    <property type="entry name" value="PAS domain"/>
    <property type="match status" value="1"/>
</dbReference>
<accession>A0A543PCH4</accession>
<dbReference type="InterPro" id="IPR000160">
    <property type="entry name" value="GGDEF_dom"/>
</dbReference>
<dbReference type="CDD" id="cd01948">
    <property type="entry name" value="EAL"/>
    <property type="match status" value="1"/>
</dbReference>
<dbReference type="Pfam" id="PF00990">
    <property type="entry name" value="GGDEF"/>
    <property type="match status" value="1"/>
</dbReference>
<keyword evidence="1" id="KW-1133">Transmembrane helix</keyword>
<dbReference type="PROSITE" id="PS51257">
    <property type="entry name" value="PROKAR_LIPOPROTEIN"/>
    <property type="match status" value="1"/>
</dbReference>
<sequence>MDSRRWWLLAAAVPVALGCALAAARPALHTAGEIAVAAAGLLASAVLWSTAARTARPRAWRLFAVAPLLPVAGALVAALADPLDPVQLAVFRWVPTVPGYLIAIVAILSLVDCRGLRVRPRVAVEVALFLFASLVMVSLLVAGPADHRSALGVDEGAVLAAAVLTTSATMAAALTALSVVEPSRRTMAVVLLAGTALLTAGRGLGTSAMLSGSPVQLGAARFPVAAGLLLLALAVLLDARPVVATSRPQGRRSLDLGQVLPHLALLAAVVTVGGVALTGVRPTPGMIAGLVFCVALAAVHRWLTAREEHRLTARLRRSEAHFRSVVQAGGDAVVMVDDVLTIRWASPALDRSLGDAASALVGRSLLTSVHPDDLPALTAALPDVAGRLRPPPTGSGLLTLRLQDAAGEWRYLEASLSDLRDDPDVGAVVLHCRDMTERHAREQALQAIAYTDPMTGLPNRAGVLRSLQAAPTDPVGVPTTLLMIELDGLTAVRENAGRETVTAAVAEVGRRLRAAVRGEDIVARMGGGAFAVLAHGDDADVDRLAGRCLSVVEQPIRTSAGLVELTSGIGIAAIDRDSSVEAVLERVDLAVRAAHDVGPGSARRYDDSLGDAAARRARLRHDLQGARARGELYLLFQPIVSLGERRITGVEADLRWRHGTLGEIPAAEFLPLAERAGLIGELVRWSLEEAATAASRMPSVGAPLRIGTKVPSRYLAGGTLVGDVESALRVSGLAPERLVLEISPGAVMADDDRLKLDVSSLRLMGVHVALHGFGSGSSALANLTRLPIDIVKLDRSLITRIDRDPQSRALCESVVGIGRALGLDVVAEGVETPAQLATLSSFGCGFAQGFVIARPMPLSGITELLADGDEVVLPGLVGAR</sequence>
<dbReference type="SUPFAM" id="SSF141868">
    <property type="entry name" value="EAL domain-like"/>
    <property type="match status" value="1"/>
</dbReference>
<dbReference type="SMART" id="SM00091">
    <property type="entry name" value="PAS"/>
    <property type="match status" value="1"/>
</dbReference>
<dbReference type="SUPFAM" id="SSF55073">
    <property type="entry name" value="Nucleotide cyclase"/>
    <property type="match status" value="1"/>
</dbReference>
<dbReference type="CDD" id="cd01949">
    <property type="entry name" value="GGDEF"/>
    <property type="match status" value="1"/>
</dbReference>
<feature type="transmembrane region" description="Helical" evidence="1">
    <location>
        <begin position="157"/>
        <end position="180"/>
    </location>
</feature>
<dbReference type="SUPFAM" id="SSF55785">
    <property type="entry name" value="PYP-like sensor domain (PAS domain)"/>
    <property type="match status" value="1"/>
</dbReference>
<feature type="transmembrane region" description="Helical" evidence="1">
    <location>
        <begin position="123"/>
        <end position="145"/>
    </location>
</feature>
<dbReference type="InterPro" id="IPR035965">
    <property type="entry name" value="PAS-like_dom_sf"/>
</dbReference>
<dbReference type="InterPro" id="IPR035919">
    <property type="entry name" value="EAL_sf"/>
</dbReference>
<dbReference type="NCBIfam" id="TIGR00254">
    <property type="entry name" value="GGDEF"/>
    <property type="match status" value="1"/>
</dbReference>
<dbReference type="AlphaFoldDB" id="A0A543PCH4"/>
<feature type="domain" description="PAS" evidence="2">
    <location>
        <begin position="318"/>
        <end position="381"/>
    </location>
</feature>
<keyword evidence="6" id="KW-1185">Reference proteome</keyword>
<keyword evidence="1" id="KW-0812">Transmembrane</keyword>
<dbReference type="PROSITE" id="PS50887">
    <property type="entry name" value="GGDEF"/>
    <property type="match status" value="1"/>
</dbReference>
<proteinExistence type="predicted"/>
<keyword evidence="1" id="KW-0472">Membrane</keyword>
<dbReference type="Gene3D" id="3.20.20.450">
    <property type="entry name" value="EAL domain"/>
    <property type="match status" value="1"/>
</dbReference>
<dbReference type="SMART" id="SM00052">
    <property type="entry name" value="EAL"/>
    <property type="match status" value="1"/>
</dbReference>
<organism evidence="5 6">
    <name type="scientific">Blastococcus colisei</name>
    <dbReference type="NCBI Taxonomy" id="1564162"/>
    <lineage>
        <taxon>Bacteria</taxon>
        <taxon>Bacillati</taxon>
        <taxon>Actinomycetota</taxon>
        <taxon>Actinomycetes</taxon>
        <taxon>Geodermatophilales</taxon>
        <taxon>Geodermatophilaceae</taxon>
        <taxon>Blastococcus</taxon>
    </lineage>
</organism>
<name>A0A543PCH4_9ACTN</name>
<dbReference type="RefSeq" id="WP_142024492.1">
    <property type="nucleotide sequence ID" value="NZ_VFQE01000001.1"/>
</dbReference>
<dbReference type="InterPro" id="IPR000014">
    <property type="entry name" value="PAS"/>
</dbReference>
<dbReference type="Gene3D" id="3.30.70.270">
    <property type="match status" value="1"/>
</dbReference>
<feature type="transmembrane region" description="Helical" evidence="1">
    <location>
        <begin position="222"/>
        <end position="239"/>
    </location>
</feature>
<evidence type="ECO:0000259" key="3">
    <source>
        <dbReference type="PROSITE" id="PS50883"/>
    </source>
</evidence>
<dbReference type="InterPro" id="IPR043128">
    <property type="entry name" value="Rev_trsase/Diguanyl_cyclase"/>
</dbReference>
<feature type="transmembrane region" description="Helical" evidence="1">
    <location>
        <begin position="259"/>
        <end position="280"/>
    </location>
</feature>
<protein>
    <submittedName>
        <fullName evidence="5">PAS domain S-box-containing protein/diguanylate cyclase (GGDEF)-like protein</fullName>
    </submittedName>
</protein>
<feature type="transmembrane region" description="Helical" evidence="1">
    <location>
        <begin position="187"/>
        <end position="210"/>
    </location>
</feature>
<evidence type="ECO:0000259" key="2">
    <source>
        <dbReference type="PROSITE" id="PS50112"/>
    </source>
</evidence>
<dbReference type="InterPro" id="IPR013656">
    <property type="entry name" value="PAS_4"/>
</dbReference>
<gene>
    <name evidence="5" type="ORF">FHU33_1164</name>
</gene>
<dbReference type="InterPro" id="IPR052155">
    <property type="entry name" value="Biofilm_reg_signaling"/>
</dbReference>
<comment type="caution">
    <text evidence="5">The sequence shown here is derived from an EMBL/GenBank/DDBJ whole genome shotgun (WGS) entry which is preliminary data.</text>
</comment>
<reference evidence="5 6" key="1">
    <citation type="submission" date="2019-06" db="EMBL/GenBank/DDBJ databases">
        <title>Sequencing the genomes of 1000 actinobacteria strains.</title>
        <authorList>
            <person name="Klenk H.-P."/>
        </authorList>
    </citation>
    <scope>NUCLEOTIDE SEQUENCE [LARGE SCALE GENOMIC DNA]</scope>
    <source>
        <strain evidence="5 6">DSM 46837</strain>
    </source>
</reference>
<feature type="transmembrane region" description="Helical" evidence="1">
    <location>
        <begin position="59"/>
        <end position="80"/>
    </location>
</feature>
<evidence type="ECO:0000259" key="4">
    <source>
        <dbReference type="PROSITE" id="PS50887"/>
    </source>
</evidence>
<dbReference type="InterPro" id="IPR001633">
    <property type="entry name" value="EAL_dom"/>
</dbReference>
<evidence type="ECO:0000313" key="6">
    <source>
        <dbReference type="Proteomes" id="UP000319865"/>
    </source>
</evidence>
<dbReference type="SMART" id="SM00267">
    <property type="entry name" value="GGDEF"/>
    <property type="match status" value="1"/>
</dbReference>
<dbReference type="Pfam" id="PF00563">
    <property type="entry name" value="EAL"/>
    <property type="match status" value="1"/>
</dbReference>
<dbReference type="PROSITE" id="PS50112">
    <property type="entry name" value="PAS"/>
    <property type="match status" value="1"/>
</dbReference>
<dbReference type="Proteomes" id="UP000319865">
    <property type="component" value="Unassembled WGS sequence"/>
</dbReference>
<dbReference type="EMBL" id="VFQE01000001">
    <property type="protein sequence ID" value="TQN41783.1"/>
    <property type="molecule type" value="Genomic_DNA"/>
</dbReference>
<dbReference type="Pfam" id="PF08448">
    <property type="entry name" value="PAS_4"/>
    <property type="match status" value="1"/>
</dbReference>
<dbReference type="PANTHER" id="PTHR44757">
    <property type="entry name" value="DIGUANYLATE CYCLASE DGCP"/>
    <property type="match status" value="1"/>
</dbReference>
<evidence type="ECO:0000313" key="5">
    <source>
        <dbReference type="EMBL" id="TQN41783.1"/>
    </source>
</evidence>
<dbReference type="CDD" id="cd00130">
    <property type="entry name" value="PAS"/>
    <property type="match status" value="1"/>
</dbReference>
<dbReference type="PROSITE" id="PS50883">
    <property type="entry name" value="EAL"/>
    <property type="match status" value="1"/>
</dbReference>
<dbReference type="InterPro" id="IPR029787">
    <property type="entry name" value="Nucleotide_cyclase"/>
</dbReference>
<feature type="transmembrane region" description="Helical" evidence="1">
    <location>
        <begin position="34"/>
        <end position="52"/>
    </location>
</feature>